<evidence type="ECO:0000259" key="9">
    <source>
        <dbReference type="PROSITE" id="PS50045"/>
    </source>
</evidence>
<keyword evidence="11" id="KW-1185">Reference proteome</keyword>
<keyword evidence="4" id="KW-0805">Transcription regulation</keyword>
<dbReference type="PRINTS" id="PR01590">
    <property type="entry name" value="HTHFIS"/>
</dbReference>
<dbReference type="SMART" id="SM00382">
    <property type="entry name" value="AAA"/>
    <property type="match status" value="1"/>
</dbReference>
<feature type="compositionally biased region" description="Low complexity" evidence="8">
    <location>
        <begin position="271"/>
        <end position="291"/>
    </location>
</feature>
<keyword evidence="7" id="KW-0804">Transcription</keyword>
<dbReference type="Gene3D" id="1.10.10.60">
    <property type="entry name" value="Homeodomain-like"/>
    <property type="match status" value="1"/>
</dbReference>
<dbReference type="InterPro" id="IPR009057">
    <property type="entry name" value="Homeodomain-like_sf"/>
</dbReference>
<dbReference type="InterPro" id="IPR058031">
    <property type="entry name" value="AAA_lid_NorR"/>
</dbReference>
<feature type="region of interest" description="Disordered" evidence="8">
    <location>
        <begin position="268"/>
        <end position="291"/>
    </location>
</feature>
<evidence type="ECO:0000256" key="3">
    <source>
        <dbReference type="ARBA" id="ARBA00023012"/>
    </source>
</evidence>
<proteinExistence type="predicted"/>
<dbReference type="SUPFAM" id="SSF46689">
    <property type="entry name" value="Homeodomain-like"/>
    <property type="match status" value="1"/>
</dbReference>
<dbReference type="InterPro" id="IPR025944">
    <property type="entry name" value="Sigma_54_int_dom_CS"/>
</dbReference>
<dbReference type="Proteomes" id="UP000321405">
    <property type="component" value="Unassembled WGS sequence"/>
</dbReference>
<dbReference type="PROSITE" id="PS50045">
    <property type="entry name" value="SIGMA54_INTERACT_4"/>
    <property type="match status" value="1"/>
</dbReference>
<keyword evidence="2" id="KW-0067">ATP-binding</keyword>
<dbReference type="NCBIfam" id="TIGR02974">
    <property type="entry name" value="phageshock_pspF"/>
    <property type="match status" value="1"/>
</dbReference>
<dbReference type="PANTHER" id="PTHR32071:SF38">
    <property type="entry name" value="PSP OPERON TRANSCRIPTIONAL ACTIVATOR"/>
    <property type="match status" value="1"/>
</dbReference>
<dbReference type="PANTHER" id="PTHR32071">
    <property type="entry name" value="TRANSCRIPTIONAL REGULATORY PROTEIN"/>
    <property type="match status" value="1"/>
</dbReference>
<dbReference type="EMBL" id="BJVC01000003">
    <property type="protein sequence ID" value="GEL02440.1"/>
    <property type="molecule type" value="Genomic_DNA"/>
</dbReference>
<feature type="domain" description="Sigma-54 factor interaction" evidence="9">
    <location>
        <begin position="4"/>
        <end position="234"/>
    </location>
</feature>
<dbReference type="Pfam" id="PF02954">
    <property type="entry name" value="HTH_8"/>
    <property type="match status" value="1"/>
</dbReference>
<dbReference type="InterPro" id="IPR027417">
    <property type="entry name" value="P-loop_NTPase"/>
</dbReference>
<dbReference type="GO" id="GO:0006355">
    <property type="term" value="P:regulation of DNA-templated transcription"/>
    <property type="evidence" value="ECO:0007669"/>
    <property type="project" value="InterPro"/>
</dbReference>
<gene>
    <name evidence="10" type="ORF">SSA02_16030</name>
</gene>
<evidence type="ECO:0000313" key="10">
    <source>
        <dbReference type="EMBL" id="GEL02440.1"/>
    </source>
</evidence>
<dbReference type="FunFam" id="3.40.50.300:FF:000006">
    <property type="entry name" value="DNA-binding transcriptional regulator NtrC"/>
    <property type="match status" value="1"/>
</dbReference>
<evidence type="ECO:0000256" key="7">
    <source>
        <dbReference type="ARBA" id="ARBA00023163"/>
    </source>
</evidence>
<keyword evidence="3" id="KW-0902">Two-component regulatory system</keyword>
<dbReference type="InterPro" id="IPR014317">
    <property type="entry name" value="Transcription_activator_PspF"/>
</dbReference>
<dbReference type="InterPro" id="IPR025943">
    <property type="entry name" value="Sigma_54_int_dom_ATP-bd_2"/>
</dbReference>
<accession>A0A511BQ40</accession>
<dbReference type="PROSITE" id="PS00688">
    <property type="entry name" value="SIGMA54_INTERACT_3"/>
    <property type="match status" value="1"/>
</dbReference>
<evidence type="ECO:0000256" key="5">
    <source>
        <dbReference type="ARBA" id="ARBA00023125"/>
    </source>
</evidence>
<protein>
    <recommendedName>
        <fullName evidence="9">Sigma-54 factor interaction domain-containing protein</fullName>
    </recommendedName>
</protein>
<dbReference type="InterPro" id="IPR002197">
    <property type="entry name" value="HTH_Fis"/>
</dbReference>
<name>A0A511BQ40_9PROT</name>
<dbReference type="GO" id="GO:0000160">
    <property type="term" value="P:phosphorelay signal transduction system"/>
    <property type="evidence" value="ECO:0007669"/>
    <property type="project" value="UniProtKB-KW"/>
</dbReference>
<evidence type="ECO:0000256" key="8">
    <source>
        <dbReference type="SAM" id="MobiDB-lite"/>
    </source>
</evidence>
<dbReference type="GO" id="GO:0043565">
    <property type="term" value="F:sequence-specific DNA binding"/>
    <property type="evidence" value="ECO:0007669"/>
    <property type="project" value="InterPro"/>
</dbReference>
<comment type="caution">
    <text evidence="10">The sequence shown here is derived from an EMBL/GenBank/DDBJ whole genome shotgun (WGS) entry which is preliminary data.</text>
</comment>
<dbReference type="Gene3D" id="1.10.8.60">
    <property type="match status" value="1"/>
</dbReference>
<dbReference type="CDD" id="cd00009">
    <property type="entry name" value="AAA"/>
    <property type="match status" value="1"/>
</dbReference>
<dbReference type="PROSITE" id="PS00676">
    <property type="entry name" value="SIGMA54_INTERACT_2"/>
    <property type="match status" value="1"/>
</dbReference>
<reference evidence="10 11" key="1">
    <citation type="submission" date="2019-07" db="EMBL/GenBank/DDBJ databases">
        <title>Whole genome shotgun sequence of Swaminathania salitolerans NBRC 104436.</title>
        <authorList>
            <person name="Hosoyama A."/>
            <person name="Uohara A."/>
            <person name="Ohji S."/>
            <person name="Ichikawa N."/>
        </authorList>
    </citation>
    <scope>NUCLEOTIDE SEQUENCE [LARGE SCALE GENOMIC DNA]</scope>
    <source>
        <strain evidence="10 11">NBRC 104436</strain>
    </source>
</reference>
<dbReference type="SUPFAM" id="SSF52540">
    <property type="entry name" value="P-loop containing nucleoside triphosphate hydrolases"/>
    <property type="match status" value="1"/>
</dbReference>
<keyword evidence="1" id="KW-0547">Nucleotide-binding</keyword>
<evidence type="ECO:0000256" key="6">
    <source>
        <dbReference type="ARBA" id="ARBA00023159"/>
    </source>
</evidence>
<dbReference type="Pfam" id="PF00158">
    <property type="entry name" value="Sigma54_activat"/>
    <property type="match status" value="1"/>
</dbReference>
<keyword evidence="5" id="KW-0238">DNA-binding</keyword>
<dbReference type="GO" id="GO:0005524">
    <property type="term" value="F:ATP binding"/>
    <property type="evidence" value="ECO:0007669"/>
    <property type="project" value="UniProtKB-KW"/>
</dbReference>
<dbReference type="Gene3D" id="3.40.50.300">
    <property type="entry name" value="P-loop containing nucleotide triphosphate hydrolases"/>
    <property type="match status" value="1"/>
</dbReference>
<dbReference type="Pfam" id="PF25601">
    <property type="entry name" value="AAA_lid_14"/>
    <property type="match status" value="1"/>
</dbReference>
<dbReference type="AlphaFoldDB" id="A0A511BQ40"/>
<evidence type="ECO:0000256" key="1">
    <source>
        <dbReference type="ARBA" id="ARBA00022741"/>
    </source>
</evidence>
<organism evidence="10 11">
    <name type="scientific">Swaminathania salitolerans</name>
    <dbReference type="NCBI Taxonomy" id="182838"/>
    <lineage>
        <taxon>Bacteria</taxon>
        <taxon>Pseudomonadati</taxon>
        <taxon>Pseudomonadota</taxon>
        <taxon>Alphaproteobacteria</taxon>
        <taxon>Acetobacterales</taxon>
        <taxon>Acetobacteraceae</taxon>
        <taxon>Swaminathania</taxon>
    </lineage>
</organism>
<keyword evidence="6" id="KW-0010">Activator</keyword>
<sequence>MPTPIGRSLAFLGMLDHVSRLAPLDRPALIIGERGTGKELVAARLALLSPRWDKPFVKLNCAALSESLLDSELFGHEAGAFTGAQKRRISRFEQAHGGTLFLDEIASASRAVQEKLLRVIEYGSFERVGGNDTLHVDVRLIGATNADLPELARRGDFRADLLDRLAFDVVMLPPLRMRQDDILILAEHFATRMTSSLGRRLFAGFSDRARSTLMSHDWPGNVRELRNVVERSVYRMERPEKPLEDIVLDPFRSGPDWLRPLVADRADDPDAASASGQARASEAAHPAPAPDAIAGIAPGIAPGAVPGAMPPASSSVPAAFSLEEGFAGAIRAHERSLLEYALREARFNQKEAARILSLTYYQFRHLLRQHGLAEKSARRRITPSG</sequence>
<dbReference type="InterPro" id="IPR002078">
    <property type="entry name" value="Sigma_54_int"/>
</dbReference>
<evidence type="ECO:0000256" key="2">
    <source>
        <dbReference type="ARBA" id="ARBA00022840"/>
    </source>
</evidence>
<evidence type="ECO:0000256" key="4">
    <source>
        <dbReference type="ARBA" id="ARBA00023015"/>
    </source>
</evidence>
<evidence type="ECO:0000313" key="11">
    <source>
        <dbReference type="Proteomes" id="UP000321405"/>
    </source>
</evidence>
<dbReference type="InterPro" id="IPR003593">
    <property type="entry name" value="AAA+_ATPase"/>
</dbReference>